<dbReference type="EMBL" id="PFWS01000005">
    <property type="protein sequence ID" value="PJA47684.1"/>
    <property type="molecule type" value="Genomic_DNA"/>
</dbReference>
<keyword evidence="7 13" id="KW-0671">Queuosine biosynthesis</keyword>
<organism evidence="14 15">
    <name type="scientific">Candidatus Uhrbacteria bacterium CG_4_9_14_3_um_filter_36_7</name>
    <dbReference type="NCBI Taxonomy" id="1975033"/>
    <lineage>
        <taxon>Bacteria</taxon>
        <taxon>Candidatus Uhriibacteriota</taxon>
    </lineage>
</organism>
<evidence type="ECO:0000256" key="2">
    <source>
        <dbReference type="ARBA" id="ARBA00004691"/>
    </source>
</evidence>
<dbReference type="AlphaFoldDB" id="A0A2M7XI86"/>
<sequence>MQTNDFFYKLPFSSIAQYSAQPRDHSRLLVLNRNTGEKDHLSFFELGNYLDPGDVLVFNQSKVFRARLSGKANGKALEIFLLRCLSESINSSYWEVLAKPGKILSQGTEINLSSKLVARVFSKQHEVVQLVIDASKTNVLEFAHEFGQIPIPPYVKQIPEKLSDYQTVYAKQVGSVAAPTAGFHFTDRLLQELKQQGIQMEFITLHVGLGTFLPVKTETLEQHEIHSEYVEVDEITALRINKAKKDGRRVIAVGTTTVRTLEGIVKKNGSFEAYRGEVNLFIKPGFSFEIIDAMITNFHLPKSTLLALVSAFASRETIIQTYEEAIQKDYRFFSFGDAMLII</sequence>
<reference evidence="15" key="1">
    <citation type="submission" date="2017-09" db="EMBL/GenBank/DDBJ databases">
        <title>Depth-based differentiation of microbial function through sediment-hosted aquifers and enrichment of novel symbionts in the deep terrestrial subsurface.</title>
        <authorList>
            <person name="Probst A.J."/>
            <person name="Ladd B."/>
            <person name="Jarett J.K."/>
            <person name="Geller-Mcgrath D.E."/>
            <person name="Sieber C.M.K."/>
            <person name="Emerson J.B."/>
            <person name="Anantharaman K."/>
            <person name="Thomas B.C."/>
            <person name="Malmstrom R."/>
            <person name="Stieglmeier M."/>
            <person name="Klingl A."/>
            <person name="Woyke T."/>
            <person name="Ryan C.M."/>
            <person name="Banfield J.F."/>
        </authorList>
    </citation>
    <scope>NUCLEOTIDE SEQUENCE [LARGE SCALE GENOMIC DNA]</scope>
</reference>
<comment type="catalytic activity">
    <reaction evidence="8 13">
        <text>7-aminomethyl-7-carbaguanosine(34) in tRNA + S-adenosyl-L-methionine = epoxyqueuosine(34) in tRNA + adenine + L-methionine + 2 H(+)</text>
        <dbReference type="Rhea" id="RHEA:32155"/>
        <dbReference type="Rhea" id="RHEA-COMP:10342"/>
        <dbReference type="Rhea" id="RHEA-COMP:18582"/>
        <dbReference type="ChEBI" id="CHEBI:15378"/>
        <dbReference type="ChEBI" id="CHEBI:16708"/>
        <dbReference type="ChEBI" id="CHEBI:57844"/>
        <dbReference type="ChEBI" id="CHEBI:59789"/>
        <dbReference type="ChEBI" id="CHEBI:82833"/>
        <dbReference type="ChEBI" id="CHEBI:194443"/>
        <dbReference type="EC" id="2.4.99.17"/>
    </reaction>
</comment>
<proteinExistence type="inferred from homology"/>
<dbReference type="NCBIfam" id="NF001140">
    <property type="entry name" value="PRK00147.1"/>
    <property type="match status" value="1"/>
</dbReference>
<protein>
    <recommendedName>
        <fullName evidence="11 13">S-adenosylmethionine:tRNA ribosyltransferase-isomerase</fullName>
        <ecNumber evidence="10 13">2.4.99.17</ecNumber>
    </recommendedName>
    <alternativeName>
        <fullName evidence="12 13">Queuosine biosynthesis protein QueA</fullName>
    </alternativeName>
</protein>
<dbReference type="GO" id="GO:0051075">
    <property type="term" value="F:S-adenosylmethionine:tRNA ribosyltransferase-isomerase activity"/>
    <property type="evidence" value="ECO:0007669"/>
    <property type="project" value="UniProtKB-EC"/>
</dbReference>
<evidence type="ECO:0000256" key="12">
    <source>
        <dbReference type="ARBA" id="ARBA00076160"/>
    </source>
</evidence>
<dbReference type="HAMAP" id="MF_00113">
    <property type="entry name" value="QueA"/>
    <property type="match status" value="1"/>
</dbReference>
<accession>A0A2M7XI86</accession>
<dbReference type="Gene3D" id="3.40.1780.10">
    <property type="entry name" value="QueA-like"/>
    <property type="match status" value="1"/>
</dbReference>
<evidence type="ECO:0000256" key="1">
    <source>
        <dbReference type="ARBA" id="ARBA00004496"/>
    </source>
</evidence>
<evidence type="ECO:0000256" key="9">
    <source>
        <dbReference type="ARBA" id="ARBA00061210"/>
    </source>
</evidence>
<dbReference type="NCBIfam" id="TIGR00113">
    <property type="entry name" value="queA"/>
    <property type="match status" value="1"/>
</dbReference>
<comment type="caution">
    <text evidence="14">The sequence shown here is derived from an EMBL/GenBank/DDBJ whole genome shotgun (WGS) entry which is preliminary data.</text>
</comment>
<dbReference type="InterPro" id="IPR036100">
    <property type="entry name" value="QueA_sf"/>
</dbReference>
<evidence type="ECO:0000256" key="5">
    <source>
        <dbReference type="ARBA" id="ARBA00022679"/>
    </source>
</evidence>
<evidence type="ECO:0000256" key="10">
    <source>
        <dbReference type="ARBA" id="ARBA00066503"/>
    </source>
</evidence>
<comment type="subunit">
    <text evidence="3 13">Monomer.</text>
</comment>
<evidence type="ECO:0000256" key="7">
    <source>
        <dbReference type="ARBA" id="ARBA00022785"/>
    </source>
</evidence>
<dbReference type="UniPathway" id="UPA00392"/>
<dbReference type="GO" id="GO:0008616">
    <property type="term" value="P:tRNA queuosine(34) biosynthetic process"/>
    <property type="evidence" value="ECO:0007669"/>
    <property type="project" value="UniProtKB-UniRule"/>
</dbReference>
<keyword evidence="14" id="KW-0413">Isomerase</keyword>
<dbReference type="PANTHER" id="PTHR30307">
    <property type="entry name" value="S-ADENOSYLMETHIONINE:TRNA RIBOSYLTRANSFERASE-ISOMERASE"/>
    <property type="match status" value="1"/>
</dbReference>
<comment type="pathway">
    <text evidence="2 13">tRNA modification; tRNA-queuosine biosynthesis.</text>
</comment>
<dbReference type="GO" id="GO:0005737">
    <property type="term" value="C:cytoplasm"/>
    <property type="evidence" value="ECO:0007669"/>
    <property type="project" value="UniProtKB-SubCell"/>
</dbReference>
<keyword evidence="6 13" id="KW-0949">S-adenosyl-L-methionine</keyword>
<name>A0A2M7XI86_9BACT</name>
<evidence type="ECO:0000256" key="11">
    <source>
        <dbReference type="ARBA" id="ARBA00069325"/>
    </source>
</evidence>
<dbReference type="Proteomes" id="UP000229749">
    <property type="component" value="Unassembled WGS sequence"/>
</dbReference>
<dbReference type="Pfam" id="PF02547">
    <property type="entry name" value="Queuosine_synth"/>
    <property type="match status" value="1"/>
</dbReference>
<evidence type="ECO:0000313" key="15">
    <source>
        <dbReference type="Proteomes" id="UP000229749"/>
    </source>
</evidence>
<dbReference type="SUPFAM" id="SSF111337">
    <property type="entry name" value="QueA-like"/>
    <property type="match status" value="1"/>
</dbReference>
<comment type="subcellular location">
    <subcellularLocation>
        <location evidence="1 13">Cytoplasm</location>
    </subcellularLocation>
</comment>
<comment type="similarity">
    <text evidence="9 13">Belongs to the QueA family.</text>
</comment>
<dbReference type="PANTHER" id="PTHR30307:SF0">
    <property type="entry name" value="S-ADENOSYLMETHIONINE:TRNA RIBOSYLTRANSFERASE-ISOMERASE"/>
    <property type="match status" value="1"/>
</dbReference>
<evidence type="ECO:0000256" key="6">
    <source>
        <dbReference type="ARBA" id="ARBA00022691"/>
    </source>
</evidence>
<evidence type="ECO:0000313" key="14">
    <source>
        <dbReference type="EMBL" id="PJA47684.1"/>
    </source>
</evidence>
<dbReference type="FunFam" id="3.40.1780.10:FF:000001">
    <property type="entry name" value="S-adenosylmethionine:tRNA ribosyltransferase-isomerase"/>
    <property type="match status" value="1"/>
</dbReference>
<dbReference type="InterPro" id="IPR042118">
    <property type="entry name" value="QueA_dom1"/>
</dbReference>
<gene>
    <name evidence="13" type="primary">queA</name>
    <name evidence="14" type="ORF">CO172_00285</name>
</gene>
<dbReference type="InterPro" id="IPR003699">
    <property type="entry name" value="QueA"/>
</dbReference>
<evidence type="ECO:0000256" key="3">
    <source>
        <dbReference type="ARBA" id="ARBA00011245"/>
    </source>
</evidence>
<keyword evidence="4 13" id="KW-0963">Cytoplasm</keyword>
<dbReference type="Gene3D" id="2.40.10.240">
    <property type="entry name" value="QueA-like"/>
    <property type="match status" value="1"/>
</dbReference>
<keyword evidence="5 13" id="KW-0808">Transferase</keyword>
<evidence type="ECO:0000256" key="8">
    <source>
        <dbReference type="ARBA" id="ARBA00052751"/>
    </source>
</evidence>
<dbReference type="EC" id="2.4.99.17" evidence="10 13"/>
<evidence type="ECO:0000256" key="13">
    <source>
        <dbReference type="HAMAP-Rule" id="MF_00113"/>
    </source>
</evidence>
<dbReference type="InterPro" id="IPR042119">
    <property type="entry name" value="QueA_dom2"/>
</dbReference>
<evidence type="ECO:0000256" key="4">
    <source>
        <dbReference type="ARBA" id="ARBA00022490"/>
    </source>
</evidence>
<comment type="function">
    <text evidence="13">Transfers and isomerizes the ribose moiety from AdoMet to the 7-aminomethyl group of 7-deazaguanine (preQ1-tRNA) to give epoxyqueuosine (oQ-tRNA).</text>
</comment>